<feature type="coiled-coil region" evidence="1">
    <location>
        <begin position="7"/>
        <end position="41"/>
    </location>
</feature>
<evidence type="ECO:0000313" key="3">
    <source>
        <dbReference type="Proteomes" id="UP000676336"/>
    </source>
</evidence>
<keyword evidence="1" id="KW-0175">Coiled coil</keyword>
<evidence type="ECO:0000313" key="2">
    <source>
        <dbReference type="EMBL" id="CAF4472845.1"/>
    </source>
</evidence>
<comment type="caution">
    <text evidence="2">The sequence shown here is derived from an EMBL/GenBank/DDBJ whole genome shotgun (WGS) entry which is preliminary data.</text>
</comment>
<dbReference type="EMBL" id="CAJOBI010074629">
    <property type="protein sequence ID" value="CAF4472845.1"/>
    <property type="molecule type" value="Genomic_DNA"/>
</dbReference>
<name>A0A8S2X169_9BILA</name>
<sequence>MFSKFLADDAKTRLFELRDKLDEYENNLKRSTDTLEDLKFV</sequence>
<dbReference type="Proteomes" id="UP000676336">
    <property type="component" value="Unassembled WGS sequence"/>
</dbReference>
<gene>
    <name evidence="2" type="ORF">SMN809_LOCUS33668</name>
</gene>
<accession>A0A8S2X169</accession>
<feature type="non-terminal residue" evidence="2">
    <location>
        <position position="1"/>
    </location>
</feature>
<protein>
    <submittedName>
        <fullName evidence="2">Uncharacterized protein</fullName>
    </submittedName>
</protein>
<reference evidence="2" key="1">
    <citation type="submission" date="2021-02" db="EMBL/GenBank/DDBJ databases">
        <authorList>
            <person name="Nowell W R."/>
        </authorList>
    </citation>
    <scope>NUCLEOTIDE SEQUENCE</scope>
</reference>
<evidence type="ECO:0000256" key="1">
    <source>
        <dbReference type="SAM" id="Coils"/>
    </source>
</evidence>
<organism evidence="2 3">
    <name type="scientific">Rotaria magnacalcarata</name>
    <dbReference type="NCBI Taxonomy" id="392030"/>
    <lineage>
        <taxon>Eukaryota</taxon>
        <taxon>Metazoa</taxon>
        <taxon>Spiralia</taxon>
        <taxon>Gnathifera</taxon>
        <taxon>Rotifera</taxon>
        <taxon>Eurotatoria</taxon>
        <taxon>Bdelloidea</taxon>
        <taxon>Philodinida</taxon>
        <taxon>Philodinidae</taxon>
        <taxon>Rotaria</taxon>
    </lineage>
</organism>
<proteinExistence type="predicted"/>
<dbReference type="AlphaFoldDB" id="A0A8S2X169"/>